<dbReference type="EC" id="3.1.4.3" evidence="4"/>
<dbReference type="EMBL" id="MLYO01000067">
    <property type="protein sequence ID" value="OIJ95005.1"/>
    <property type="molecule type" value="Genomic_DNA"/>
</dbReference>
<feature type="domain" description="YNCE-like beta-propeller" evidence="10">
    <location>
        <begin position="702"/>
        <end position="806"/>
    </location>
</feature>
<dbReference type="Proteomes" id="UP000179642">
    <property type="component" value="Unassembled WGS sequence"/>
</dbReference>
<keyword evidence="5" id="KW-0964">Secreted</keyword>
<organism evidence="11 12">
    <name type="scientific">Streptomyces monashensis</name>
    <dbReference type="NCBI Taxonomy" id="1678012"/>
    <lineage>
        <taxon>Bacteria</taxon>
        <taxon>Bacillati</taxon>
        <taxon>Actinomycetota</taxon>
        <taxon>Actinomycetes</taxon>
        <taxon>Kitasatosporales</taxon>
        <taxon>Streptomycetaceae</taxon>
        <taxon>Streptomyces</taxon>
    </lineage>
</organism>
<feature type="compositionally biased region" description="Low complexity" evidence="9">
    <location>
        <begin position="467"/>
        <end position="482"/>
    </location>
</feature>
<dbReference type="InterPro" id="IPR015943">
    <property type="entry name" value="WD40/YVTN_repeat-like_dom_sf"/>
</dbReference>
<evidence type="ECO:0000256" key="8">
    <source>
        <dbReference type="ARBA" id="ARBA00048421"/>
    </source>
</evidence>
<dbReference type="AlphaFoldDB" id="A0A1S2PNM6"/>
<proteinExistence type="inferred from homology"/>
<evidence type="ECO:0000256" key="1">
    <source>
        <dbReference type="ARBA" id="ARBA00001935"/>
    </source>
</evidence>
<dbReference type="CDD" id="cd16014">
    <property type="entry name" value="PLC"/>
    <property type="match status" value="1"/>
</dbReference>
<accession>A0A1S2PNM6</accession>
<dbReference type="InterPro" id="IPR017850">
    <property type="entry name" value="Alkaline_phosphatase_core_sf"/>
</dbReference>
<comment type="subcellular location">
    <subcellularLocation>
        <location evidence="2">Secreted</location>
        <location evidence="2">Cell wall</location>
    </subcellularLocation>
</comment>
<keyword evidence="7" id="KW-0843">Virulence</keyword>
<dbReference type="Gene3D" id="3.40.720.10">
    <property type="entry name" value="Alkaline Phosphatase, subunit A"/>
    <property type="match status" value="2"/>
</dbReference>
<gene>
    <name evidence="11" type="ORF">BIV23_35530</name>
</gene>
<keyword evidence="6" id="KW-0378">Hydrolase</keyword>
<dbReference type="GO" id="GO:0034480">
    <property type="term" value="F:phosphatidylcholine phospholipase C activity"/>
    <property type="evidence" value="ECO:0007669"/>
    <property type="project" value="UniProtKB-EC"/>
</dbReference>
<comment type="catalytic activity">
    <reaction evidence="8">
        <text>a 1,2-diacyl-sn-glycero-3-phosphocholine + H2O = phosphocholine + a 1,2-diacyl-sn-glycerol + H(+)</text>
        <dbReference type="Rhea" id="RHEA:10604"/>
        <dbReference type="ChEBI" id="CHEBI:15377"/>
        <dbReference type="ChEBI" id="CHEBI:15378"/>
        <dbReference type="ChEBI" id="CHEBI:17815"/>
        <dbReference type="ChEBI" id="CHEBI:57643"/>
        <dbReference type="ChEBI" id="CHEBI:295975"/>
        <dbReference type="EC" id="3.1.4.3"/>
    </reaction>
    <physiologicalReaction direction="left-to-right" evidence="8">
        <dbReference type="Rhea" id="RHEA:10605"/>
    </physiologicalReaction>
</comment>
<dbReference type="Gene3D" id="2.130.10.10">
    <property type="entry name" value="YVTN repeat-like/Quinoprotein amine dehydrogenase"/>
    <property type="match status" value="2"/>
</dbReference>
<dbReference type="Pfam" id="PF21783">
    <property type="entry name" value="YNCE"/>
    <property type="match status" value="1"/>
</dbReference>
<keyword evidence="12" id="KW-1185">Reference proteome</keyword>
<dbReference type="SMART" id="SM00320">
    <property type="entry name" value="WD40"/>
    <property type="match status" value="3"/>
</dbReference>
<keyword evidence="5" id="KW-0134">Cell wall</keyword>
<dbReference type="Pfam" id="PF04185">
    <property type="entry name" value="Phosphoesterase"/>
    <property type="match status" value="1"/>
</dbReference>
<evidence type="ECO:0000256" key="4">
    <source>
        <dbReference type="ARBA" id="ARBA00012018"/>
    </source>
</evidence>
<dbReference type="InterPro" id="IPR011964">
    <property type="entry name" value="YVTN_b-propeller_repeat"/>
</dbReference>
<comment type="similarity">
    <text evidence="3">Belongs to the bacterial phospholipase C family.</text>
</comment>
<dbReference type="InterPro" id="IPR006311">
    <property type="entry name" value="TAT_signal"/>
</dbReference>
<dbReference type="InterPro" id="IPR001680">
    <property type="entry name" value="WD40_rpt"/>
</dbReference>
<comment type="cofactor">
    <cofactor evidence="1">
        <name>Cu cation</name>
        <dbReference type="ChEBI" id="CHEBI:23378"/>
    </cofactor>
</comment>
<comment type="caution">
    <text evidence="11">The sequence shown here is derived from an EMBL/GenBank/DDBJ whole genome shotgun (WGS) entry which is preliminary data.</text>
</comment>
<evidence type="ECO:0000313" key="12">
    <source>
        <dbReference type="Proteomes" id="UP000179642"/>
    </source>
</evidence>
<evidence type="ECO:0000256" key="9">
    <source>
        <dbReference type="SAM" id="MobiDB-lite"/>
    </source>
</evidence>
<evidence type="ECO:0000256" key="3">
    <source>
        <dbReference type="ARBA" id="ARBA00009717"/>
    </source>
</evidence>
<dbReference type="PANTHER" id="PTHR31956">
    <property type="entry name" value="NON-SPECIFIC PHOSPHOLIPASE C4-RELATED"/>
    <property type="match status" value="1"/>
</dbReference>
<dbReference type="PROSITE" id="PS51318">
    <property type="entry name" value="TAT"/>
    <property type="match status" value="1"/>
</dbReference>
<dbReference type="Pfam" id="PF02239">
    <property type="entry name" value="Cytochrom_D1"/>
    <property type="match status" value="1"/>
</dbReference>
<evidence type="ECO:0000256" key="7">
    <source>
        <dbReference type="ARBA" id="ARBA00023026"/>
    </source>
</evidence>
<feature type="region of interest" description="Disordered" evidence="9">
    <location>
        <begin position="453"/>
        <end position="486"/>
    </location>
</feature>
<protein>
    <recommendedName>
        <fullName evidence="4">phospholipase C</fullName>
        <ecNumber evidence="4">3.1.4.3</ecNumber>
    </recommendedName>
</protein>
<reference evidence="11 12" key="1">
    <citation type="submission" date="2016-10" db="EMBL/GenBank/DDBJ databases">
        <title>Genome sequence of Streptomyces sp. MUSC 1.</title>
        <authorList>
            <person name="Lee L.-H."/>
            <person name="Ser H.-L."/>
            <person name="Law J.W.-F."/>
        </authorList>
    </citation>
    <scope>NUCLEOTIDE SEQUENCE [LARGE SCALE GENOMIC DNA]</scope>
    <source>
        <strain evidence="11 12">MUSC 1</strain>
    </source>
</reference>
<evidence type="ECO:0000256" key="6">
    <source>
        <dbReference type="ARBA" id="ARBA00022801"/>
    </source>
</evidence>
<name>A0A1S2PNM6_9ACTN</name>
<dbReference type="InterPro" id="IPR011045">
    <property type="entry name" value="N2O_reductase_N"/>
</dbReference>
<evidence type="ECO:0000256" key="5">
    <source>
        <dbReference type="ARBA" id="ARBA00022512"/>
    </source>
</evidence>
<sequence length="837" mass="89706">MAELSRRRLLGSALGLGGLAAAASLLPPNLQRAMADTARRPGSLHDIEHVVILMQENRSFDHYFGTMRGVRGFDDPDAAILSTGRPVFYQPDPENPDGYLLPFHLDTRTTSSQAIPSTSHAWSVQHEAWNHGQMDNWVPAHRQADGEANGPFTMGYYERADIPFQFALAESFTICDAYHCSLLGPTWPNRLYHWTGTIDPNGLAGGPVISNVIPEPFRWTTYPERLTKAGVSWHVYQEEDDYGCNPLEFFQQYQDAEQGDPLYEHGLTIGPADQFARDALAGRLPTVSWIIPTAAQCEHPDYLPASGADFVARQLDAVAANPELWRKTVFILNYDENDGLFDHVIPPVPPAGTPDEFVRGVPIGAGIRVPCIIVSPWTQGGFVCSEPFDHTSVLRFLERVTGVREENISQWRRRTFGDLTSALGFPSKRFFPHLPPTKGQLWTAEHEVGTLPRATFPGADQTPPHQETTGPEPTPAGPAVTARETEPLAGRRPYVMSRLMENATTHRGDFAGDAPTRGAGIRGSNFPGIQDSVPKTGSTSGVHAYATALVSYSIMVIDTTTRRLVASIPCGANPYGIASAPGTGKLYVTNSGAGDVSVLDTTKGAITGTVDVGLYPHGVASSPDGRTVYVANTGPDTGVGGSRTLTVIDTGADKATTTWQTGLAPRSVAVSPDGRIVYVSCHDGLTVLDAETGMTRRRLPELAKANGVAVHPDGKRVYVVSSSSDTLAVLDTASLRVVARVRVGRTPWQVALSPDGTRAWVSGANDDTVTILDTATAKAVGTVRVGHIPTGITTTVDTVWVCTNAGATVDAIDTTSLRVLARIELGLSTGPSGVVVA</sequence>
<dbReference type="SUPFAM" id="SSF53649">
    <property type="entry name" value="Alkaline phosphatase-like"/>
    <property type="match status" value="1"/>
</dbReference>
<evidence type="ECO:0000256" key="2">
    <source>
        <dbReference type="ARBA" id="ARBA00004191"/>
    </source>
</evidence>
<evidence type="ECO:0000259" key="10">
    <source>
        <dbReference type="Pfam" id="PF21783"/>
    </source>
</evidence>
<evidence type="ECO:0000313" key="11">
    <source>
        <dbReference type="EMBL" id="OIJ95005.1"/>
    </source>
</evidence>
<dbReference type="OrthoDB" id="4181857at2"/>
<dbReference type="InterPro" id="IPR048433">
    <property type="entry name" value="YNCE-like_beta-prop"/>
</dbReference>
<dbReference type="PANTHER" id="PTHR31956:SF1">
    <property type="entry name" value="NON-SPECIFIC PHOSPHOLIPASE C1"/>
    <property type="match status" value="1"/>
</dbReference>
<dbReference type="InterPro" id="IPR007312">
    <property type="entry name" value="Phosphoesterase"/>
</dbReference>
<dbReference type="NCBIfam" id="TIGR02276">
    <property type="entry name" value="beta_rpt_yvtn"/>
    <property type="match status" value="2"/>
</dbReference>
<dbReference type="SUPFAM" id="SSF50974">
    <property type="entry name" value="Nitrous oxide reductase, N-terminal domain"/>
    <property type="match status" value="1"/>
</dbReference>